<comment type="similarity">
    <text evidence="9">Belongs to the G-protein coupled receptor 1 family.</text>
</comment>
<evidence type="ECO:0000256" key="10">
    <source>
        <dbReference type="SAM" id="Phobius"/>
    </source>
</evidence>
<dbReference type="InterPro" id="IPR000276">
    <property type="entry name" value="GPCR_Rhodpsn"/>
</dbReference>
<evidence type="ECO:0000313" key="13">
    <source>
        <dbReference type="Proteomes" id="UP000005207"/>
    </source>
</evidence>
<sequence length="319" mass="36641">MARINFSLINTTAAPDLNGYWDNFFRSLTTVDAVVFSLVSVLGMLGNGVVIWVTGFRMKKTVNTVWYLHIAVADFIFAVFLALRATSLALQFHWPFGNFMCKLCGTLIFLNLFASVYILVVISVDRCVSVVWPVWAQNHRNVRNASLCAWVVALIVNIQHYFYMDTKKENENTSYFPFTVIVSCYAVIIHRLRRNHSLASQSSRPFKVITSIIVAFFLCLAPYYIIDLIQLVIFKAPNETFRYAFRIVSKVASNLMVLHCCLNPLLYVFLRQDFKDEIRKSILNVLENALKEEETHSPTNCLNCAVMVYFFTVLFFLPL</sequence>
<organism evidence="12 13">
    <name type="scientific">Oreochromis niloticus</name>
    <name type="common">Nile tilapia</name>
    <name type="synonym">Tilapia nilotica</name>
    <dbReference type="NCBI Taxonomy" id="8128"/>
    <lineage>
        <taxon>Eukaryota</taxon>
        <taxon>Metazoa</taxon>
        <taxon>Chordata</taxon>
        <taxon>Craniata</taxon>
        <taxon>Vertebrata</taxon>
        <taxon>Euteleostomi</taxon>
        <taxon>Actinopterygii</taxon>
        <taxon>Neopterygii</taxon>
        <taxon>Teleostei</taxon>
        <taxon>Neoteleostei</taxon>
        <taxon>Acanthomorphata</taxon>
        <taxon>Ovalentaria</taxon>
        <taxon>Cichlomorphae</taxon>
        <taxon>Cichliformes</taxon>
        <taxon>Cichlidae</taxon>
        <taxon>African cichlids</taxon>
        <taxon>Pseudocrenilabrinae</taxon>
        <taxon>Oreochromini</taxon>
        <taxon>Oreochromis</taxon>
    </lineage>
</organism>
<dbReference type="GO" id="GO:0006954">
    <property type="term" value="P:inflammatory response"/>
    <property type="evidence" value="ECO:0007669"/>
    <property type="project" value="TreeGrafter"/>
</dbReference>
<evidence type="ECO:0000259" key="11">
    <source>
        <dbReference type="PROSITE" id="PS50262"/>
    </source>
</evidence>
<keyword evidence="7 9" id="KW-0807">Transducer</keyword>
<dbReference type="PRINTS" id="PR00526">
    <property type="entry name" value="FMETLEUPHER"/>
</dbReference>
<feature type="transmembrane region" description="Helical" evidence="10">
    <location>
        <begin position="65"/>
        <end position="85"/>
    </location>
</feature>
<dbReference type="PRINTS" id="PR00237">
    <property type="entry name" value="GPCRRHODOPSN"/>
</dbReference>
<feature type="transmembrane region" description="Helical" evidence="10">
    <location>
        <begin position="33"/>
        <end position="53"/>
    </location>
</feature>
<comment type="subcellular location">
    <subcellularLocation>
        <location evidence="1">Membrane</location>
        <topology evidence="1">Multi-pass membrane protein</topology>
    </subcellularLocation>
</comment>
<dbReference type="PROSITE" id="PS50262">
    <property type="entry name" value="G_PROTEIN_RECEP_F1_2"/>
    <property type="match status" value="1"/>
</dbReference>
<dbReference type="AlphaFoldDB" id="I3IUC8"/>
<feature type="transmembrane region" description="Helical" evidence="10">
    <location>
        <begin position="105"/>
        <end position="124"/>
    </location>
</feature>
<dbReference type="InterPro" id="IPR017452">
    <property type="entry name" value="GPCR_Rhodpsn_7TM"/>
</dbReference>
<dbReference type="PANTHER" id="PTHR24225:SF68">
    <property type="entry name" value="C3A ANAPHYLATOXIN CHEMOTACTIC RECEPTOR-LIKE-RELATED"/>
    <property type="match status" value="1"/>
</dbReference>
<reference evidence="12" key="2">
    <citation type="submission" date="2025-08" db="UniProtKB">
        <authorList>
            <consortium name="Ensembl"/>
        </authorList>
    </citation>
    <scope>IDENTIFICATION</scope>
</reference>
<dbReference type="Proteomes" id="UP000005207">
    <property type="component" value="Linkage group LG11"/>
</dbReference>
<evidence type="ECO:0000256" key="8">
    <source>
        <dbReference type="ARBA" id="ARBA00025736"/>
    </source>
</evidence>
<evidence type="ECO:0000256" key="2">
    <source>
        <dbReference type="ARBA" id="ARBA00022692"/>
    </source>
</evidence>
<reference evidence="13" key="1">
    <citation type="submission" date="2012-01" db="EMBL/GenBank/DDBJ databases">
        <title>The Genome Sequence of Oreochromis niloticus (Nile Tilapia).</title>
        <authorList>
            <consortium name="Broad Institute Genome Assembly Team"/>
            <consortium name="Broad Institute Sequencing Platform"/>
            <person name="Di Palma F."/>
            <person name="Johnson J."/>
            <person name="Lander E.S."/>
            <person name="Lindblad-Toh K."/>
        </authorList>
    </citation>
    <scope>NUCLEOTIDE SEQUENCE [LARGE SCALE GENOMIC DNA]</scope>
</reference>
<dbReference type="PROSITE" id="PS00237">
    <property type="entry name" value="G_PROTEIN_RECEP_F1_1"/>
    <property type="match status" value="1"/>
</dbReference>
<dbReference type="PANTHER" id="PTHR24225">
    <property type="entry name" value="CHEMOTACTIC RECEPTOR"/>
    <property type="match status" value="1"/>
</dbReference>
<feature type="transmembrane region" description="Helical" evidence="10">
    <location>
        <begin position="300"/>
        <end position="317"/>
    </location>
</feature>
<dbReference type="Ensembl" id="ENSONIT00000000217.2">
    <property type="protein sequence ID" value="ENSONIP00000000218.2"/>
    <property type="gene ID" value="ENSONIG00000035869.1"/>
</dbReference>
<dbReference type="GO" id="GO:0004875">
    <property type="term" value="F:complement receptor activity"/>
    <property type="evidence" value="ECO:0007669"/>
    <property type="project" value="TreeGrafter"/>
</dbReference>
<dbReference type="GO" id="GO:0005886">
    <property type="term" value="C:plasma membrane"/>
    <property type="evidence" value="ECO:0007669"/>
    <property type="project" value="TreeGrafter"/>
</dbReference>
<protein>
    <submittedName>
        <fullName evidence="12">Formyl peptide receptor 1</fullName>
    </submittedName>
</protein>
<dbReference type="GO" id="GO:0007200">
    <property type="term" value="P:phospholipase C-activating G protein-coupled receptor signaling pathway"/>
    <property type="evidence" value="ECO:0007669"/>
    <property type="project" value="TreeGrafter"/>
</dbReference>
<feature type="transmembrane region" description="Helical" evidence="10">
    <location>
        <begin position="205"/>
        <end position="226"/>
    </location>
</feature>
<proteinExistence type="inferred from homology"/>
<evidence type="ECO:0000256" key="4">
    <source>
        <dbReference type="ARBA" id="ARBA00023040"/>
    </source>
</evidence>
<comment type="similarity">
    <text evidence="8">Belongs to the chemokine-like receptor (CMKLR) family.</text>
</comment>
<keyword evidence="2 9" id="KW-0812">Transmembrane</keyword>
<reference evidence="12" key="3">
    <citation type="submission" date="2025-09" db="UniProtKB">
        <authorList>
            <consortium name="Ensembl"/>
        </authorList>
    </citation>
    <scope>IDENTIFICATION</scope>
</reference>
<evidence type="ECO:0000256" key="1">
    <source>
        <dbReference type="ARBA" id="ARBA00004141"/>
    </source>
</evidence>
<feature type="transmembrane region" description="Helical" evidence="10">
    <location>
        <begin position="175"/>
        <end position="193"/>
    </location>
</feature>
<dbReference type="GeneTree" id="ENSGT01020000230438"/>
<keyword evidence="13" id="KW-1185">Reference proteome</keyword>
<accession>I3IUC8</accession>
<evidence type="ECO:0000256" key="5">
    <source>
        <dbReference type="ARBA" id="ARBA00023136"/>
    </source>
</evidence>
<keyword evidence="5 10" id="KW-0472">Membrane</keyword>
<dbReference type="Gene3D" id="1.20.1070.10">
    <property type="entry name" value="Rhodopsin 7-helix transmembrane proteins"/>
    <property type="match status" value="2"/>
</dbReference>
<dbReference type="SUPFAM" id="SSF81321">
    <property type="entry name" value="Family A G protein-coupled receptor-like"/>
    <property type="match status" value="1"/>
</dbReference>
<name>I3IUC8_ORENI</name>
<evidence type="ECO:0000256" key="3">
    <source>
        <dbReference type="ARBA" id="ARBA00022989"/>
    </source>
</evidence>
<feature type="transmembrane region" description="Helical" evidence="10">
    <location>
        <begin position="251"/>
        <end position="270"/>
    </location>
</feature>
<feature type="transmembrane region" description="Helical" evidence="10">
    <location>
        <begin position="145"/>
        <end position="163"/>
    </location>
</feature>
<keyword evidence="4 9" id="KW-0297">G-protein coupled receptor</keyword>
<dbReference type="Pfam" id="PF00001">
    <property type="entry name" value="7tm_1"/>
    <property type="match status" value="2"/>
</dbReference>
<keyword evidence="6 9" id="KW-0675">Receptor</keyword>
<feature type="domain" description="G-protein coupled receptors family 1 profile" evidence="11">
    <location>
        <begin position="46"/>
        <end position="267"/>
    </location>
</feature>
<dbReference type="InParanoid" id="I3IUC8"/>
<keyword evidence="3 10" id="KW-1133">Transmembrane helix</keyword>
<evidence type="ECO:0000256" key="7">
    <source>
        <dbReference type="ARBA" id="ARBA00023224"/>
    </source>
</evidence>
<dbReference type="GO" id="GO:0007204">
    <property type="term" value="P:positive regulation of cytosolic calcium ion concentration"/>
    <property type="evidence" value="ECO:0007669"/>
    <property type="project" value="TreeGrafter"/>
</dbReference>
<evidence type="ECO:0000313" key="12">
    <source>
        <dbReference type="Ensembl" id="ENSONIP00000000218.2"/>
    </source>
</evidence>
<evidence type="ECO:0000256" key="6">
    <source>
        <dbReference type="ARBA" id="ARBA00023170"/>
    </source>
</evidence>
<evidence type="ECO:0000256" key="9">
    <source>
        <dbReference type="RuleBase" id="RU000688"/>
    </source>
</evidence>
<dbReference type="InterPro" id="IPR000826">
    <property type="entry name" value="Formyl_rcpt-rel"/>
</dbReference>
<dbReference type="GO" id="GO:0004930">
    <property type="term" value="F:G protein-coupled receptor activity"/>
    <property type="evidence" value="ECO:0007669"/>
    <property type="project" value="UniProtKB-KW"/>
</dbReference>